<dbReference type="PANTHER" id="PTHR24252">
    <property type="entry name" value="ACROSIN-RELATED"/>
    <property type="match status" value="1"/>
</dbReference>
<keyword evidence="1" id="KW-1015">Disulfide bond</keyword>
<dbReference type="Gene3D" id="2.40.10.10">
    <property type="entry name" value="Trypsin-like serine proteases"/>
    <property type="match status" value="2"/>
</dbReference>
<dbReference type="EMBL" id="VWYV01000007">
    <property type="protein sequence ID" value="NXE03928.1"/>
    <property type="molecule type" value="Genomic_DNA"/>
</dbReference>
<evidence type="ECO:0000256" key="1">
    <source>
        <dbReference type="ARBA" id="ARBA00023157"/>
    </source>
</evidence>
<dbReference type="InterPro" id="IPR001254">
    <property type="entry name" value="Trypsin_dom"/>
</dbReference>
<evidence type="ECO:0000313" key="4">
    <source>
        <dbReference type="Proteomes" id="UP000533896"/>
    </source>
</evidence>
<dbReference type="Proteomes" id="UP000533896">
    <property type="component" value="Unassembled WGS sequence"/>
</dbReference>
<evidence type="ECO:0000313" key="3">
    <source>
        <dbReference type="EMBL" id="NXE03928.1"/>
    </source>
</evidence>
<organism evidence="3 4">
    <name type="scientific">Lophotis ruficrista</name>
    <dbReference type="NCBI Taxonomy" id="172689"/>
    <lineage>
        <taxon>Eukaryota</taxon>
        <taxon>Metazoa</taxon>
        <taxon>Chordata</taxon>
        <taxon>Craniata</taxon>
        <taxon>Vertebrata</taxon>
        <taxon>Euteleostomi</taxon>
        <taxon>Archelosauria</taxon>
        <taxon>Archosauria</taxon>
        <taxon>Dinosauria</taxon>
        <taxon>Saurischia</taxon>
        <taxon>Theropoda</taxon>
        <taxon>Coelurosauria</taxon>
        <taxon>Aves</taxon>
        <taxon>Neognathae</taxon>
        <taxon>Neoaves</taxon>
        <taxon>Otidimorphae</taxon>
        <taxon>Otidiformes</taxon>
        <taxon>Otididae</taxon>
        <taxon>Lophotis</taxon>
    </lineage>
</organism>
<dbReference type="GO" id="GO:0004252">
    <property type="term" value="F:serine-type endopeptidase activity"/>
    <property type="evidence" value="ECO:0007669"/>
    <property type="project" value="InterPro"/>
</dbReference>
<name>A0A7K8JGF5_9AVES</name>
<feature type="domain" description="Peptidase S1" evidence="2">
    <location>
        <begin position="1"/>
        <end position="115"/>
    </location>
</feature>
<gene>
    <name evidence="3" type="primary">Ovch1</name>
    <name evidence="3" type="ORF">LOPRUF_R14799</name>
</gene>
<dbReference type="SUPFAM" id="SSF50494">
    <property type="entry name" value="Trypsin-like serine proteases"/>
    <property type="match status" value="1"/>
</dbReference>
<evidence type="ECO:0000259" key="2">
    <source>
        <dbReference type="PROSITE" id="PS50240"/>
    </source>
</evidence>
<feature type="non-terminal residue" evidence="3">
    <location>
        <position position="115"/>
    </location>
</feature>
<dbReference type="PANTHER" id="PTHR24252:SF18">
    <property type="entry name" value="OVOCHYMASE 1"/>
    <property type="match status" value="1"/>
</dbReference>
<dbReference type="InterPro" id="IPR043504">
    <property type="entry name" value="Peptidase_S1_PA_chymotrypsin"/>
</dbReference>
<comment type="caution">
    <text evidence="3">The sequence shown here is derived from an EMBL/GenBank/DDBJ whole genome shotgun (WGS) entry which is preliminary data.</text>
</comment>
<dbReference type="InterPro" id="IPR009003">
    <property type="entry name" value="Peptidase_S1_PA"/>
</dbReference>
<dbReference type="OrthoDB" id="6380398at2759"/>
<dbReference type="Pfam" id="PF00089">
    <property type="entry name" value="Trypsin"/>
    <property type="match status" value="1"/>
</dbReference>
<accession>A0A7K8JGF5</accession>
<reference evidence="3 4" key="1">
    <citation type="submission" date="2019-09" db="EMBL/GenBank/DDBJ databases">
        <title>Bird 10,000 Genomes (B10K) Project - Family phase.</title>
        <authorList>
            <person name="Zhang G."/>
        </authorList>
    </citation>
    <scope>NUCLEOTIDE SEQUENCE [LARGE SCALE GENOMIC DNA]</scope>
    <source>
        <strain evidence="3">B10K-CU-031-23</strain>
    </source>
</reference>
<proteinExistence type="predicted"/>
<feature type="non-terminal residue" evidence="3">
    <location>
        <position position="1"/>
    </location>
</feature>
<dbReference type="PROSITE" id="PS50240">
    <property type="entry name" value="TRYPSIN_DOM"/>
    <property type="match status" value="1"/>
</dbReference>
<sequence>QMRQVKNIAVHPHLDMLSYDSHTALMQLGVLLECNTAAGPVCLPNSTEISFSSLCTVSGWGIIEEDGSRARQLQQAQVPVLENEICERNYYFSHRGGVTAGILCAGFVSVGGQDS</sequence>
<dbReference type="GO" id="GO:0006508">
    <property type="term" value="P:proteolysis"/>
    <property type="evidence" value="ECO:0007669"/>
    <property type="project" value="InterPro"/>
</dbReference>
<protein>
    <submittedName>
        <fullName evidence="3">OVCH1 protein</fullName>
    </submittedName>
</protein>
<keyword evidence="4" id="KW-1185">Reference proteome</keyword>
<dbReference type="AlphaFoldDB" id="A0A7K8JGF5"/>